<name>A0A923SI84_9BACT</name>
<accession>A0A923SI84</accession>
<dbReference type="GO" id="GO:0016740">
    <property type="term" value="F:transferase activity"/>
    <property type="evidence" value="ECO:0007669"/>
    <property type="project" value="UniProtKB-KW"/>
</dbReference>
<dbReference type="EMBL" id="JACRVF010000001">
    <property type="protein sequence ID" value="MBC5992529.1"/>
    <property type="molecule type" value="Genomic_DNA"/>
</dbReference>
<organism evidence="1 2">
    <name type="scientific">Pontibacter cellulosilyticus</name>
    <dbReference type="NCBI Taxonomy" id="1720253"/>
    <lineage>
        <taxon>Bacteria</taxon>
        <taxon>Pseudomonadati</taxon>
        <taxon>Bacteroidota</taxon>
        <taxon>Cytophagia</taxon>
        <taxon>Cytophagales</taxon>
        <taxon>Hymenobacteraceae</taxon>
        <taxon>Pontibacter</taxon>
    </lineage>
</organism>
<comment type="caution">
    <text evidence="1">The sequence shown here is derived from an EMBL/GenBank/DDBJ whole genome shotgun (WGS) entry which is preliminary data.</text>
</comment>
<dbReference type="AlphaFoldDB" id="A0A923SI84"/>
<dbReference type="Proteomes" id="UP000603640">
    <property type="component" value="Unassembled WGS sequence"/>
</dbReference>
<sequence>METDIVSPLAPILLFTYKRLETLQKTVQALQNNHLASDSVLYIFSDGYKGTFDQRQVEKVRSYIKTISGFKKVIIKEAHCNKGLANSIIQGVSEILDSNDKAVVLEDDLITSRNFLNFMNTALNYYENNKNVFSVSGYSFPFKIPNNYQYDCYTITRGCSWGWGTWKDRWETVDWKVSDYDVFLSSVDKRKKFSKSGSDLIPMLKKQMNGSIDSWAIRWYYQQSKNNQYTVYPTTSKVANNGFDQEATHTTNYNRYKTVVDNGKKDEFIFEPSGEINDFYQKYIQKKFSVPTRIVYGTLMSQVKKMKELFR</sequence>
<keyword evidence="1" id="KW-0808">Transferase</keyword>
<dbReference type="Gene3D" id="3.90.550.10">
    <property type="entry name" value="Spore Coat Polysaccharide Biosynthesis Protein SpsA, Chain A"/>
    <property type="match status" value="1"/>
</dbReference>
<dbReference type="SUPFAM" id="SSF53448">
    <property type="entry name" value="Nucleotide-diphospho-sugar transferases"/>
    <property type="match status" value="1"/>
</dbReference>
<keyword evidence="2" id="KW-1185">Reference proteome</keyword>
<evidence type="ECO:0000313" key="2">
    <source>
        <dbReference type="Proteomes" id="UP000603640"/>
    </source>
</evidence>
<gene>
    <name evidence="1" type="ORF">H8S84_06750</name>
</gene>
<dbReference type="InterPro" id="IPR029044">
    <property type="entry name" value="Nucleotide-diphossugar_trans"/>
</dbReference>
<evidence type="ECO:0000313" key="1">
    <source>
        <dbReference type="EMBL" id="MBC5992529.1"/>
    </source>
</evidence>
<protein>
    <submittedName>
        <fullName evidence="1">Sugar transferase</fullName>
    </submittedName>
</protein>
<proteinExistence type="predicted"/>
<dbReference type="RefSeq" id="WP_187066469.1">
    <property type="nucleotide sequence ID" value="NZ_JACRVF010000001.1"/>
</dbReference>
<reference evidence="1" key="1">
    <citation type="submission" date="2020-08" db="EMBL/GenBank/DDBJ databases">
        <title>Pontibacter sp. SD6 16S ribosomal RNA gene Genome sequencing and assembly.</title>
        <authorList>
            <person name="Kang M."/>
        </authorList>
    </citation>
    <scope>NUCLEOTIDE SEQUENCE</scope>
    <source>
        <strain evidence="1">SD6</strain>
    </source>
</reference>